<dbReference type="PANTHER" id="PTHR43884">
    <property type="entry name" value="ACYL-COA DEHYDROGENASE"/>
    <property type="match status" value="1"/>
</dbReference>
<dbReference type="InterPro" id="IPR013786">
    <property type="entry name" value="AcylCoA_DH/ox_N"/>
</dbReference>
<proteinExistence type="inferred from homology"/>
<comment type="caution">
    <text evidence="18">The sequence shown here is derived from an EMBL/GenBank/DDBJ whole genome shotgun (WGS) entry which is preliminary data.</text>
</comment>
<keyword evidence="8" id="KW-0809">Transit peptide</keyword>
<feature type="domain" description="Acyl-CoA dehydrogenase/oxidase C-terminal" evidence="15">
    <location>
        <begin position="233"/>
        <end position="381"/>
    </location>
</feature>
<feature type="binding site" evidence="12">
    <location>
        <begin position="244"/>
        <end position="247"/>
    </location>
    <ligand>
        <name>substrate</name>
    </ligand>
</feature>
<dbReference type="PIRSF" id="PIRSF016578">
    <property type="entry name" value="HsaA"/>
    <property type="match status" value="1"/>
</dbReference>
<dbReference type="CDD" id="cd01156">
    <property type="entry name" value="IVD"/>
    <property type="match status" value="1"/>
</dbReference>
<feature type="binding site" evidence="13">
    <location>
        <begin position="340"/>
        <end position="344"/>
    </location>
    <ligand>
        <name>FAD</name>
        <dbReference type="ChEBI" id="CHEBI:57692"/>
    </ligand>
</feature>
<dbReference type="SUPFAM" id="SSF47203">
    <property type="entry name" value="Acyl-CoA dehydrogenase C-terminal domain-like"/>
    <property type="match status" value="1"/>
</dbReference>
<dbReference type="GO" id="GO:0050660">
    <property type="term" value="F:flavin adenine dinucleotide binding"/>
    <property type="evidence" value="ECO:0007669"/>
    <property type="project" value="InterPro"/>
</dbReference>
<dbReference type="FunFam" id="2.40.110.10:FF:000004">
    <property type="entry name" value="Isovaleryl-CoA dehydrogenase, mitochondrial"/>
    <property type="match status" value="1"/>
</dbReference>
<evidence type="ECO:0000256" key="14">
    <source>
        <dbReference type="RuleBase" id="RU362125"/>
    </source>
</evidence>
<evidence type="ECO:0000256" key="4">
    <source>
        <dbReference type="ARBA" id="ARBA00012044"/>
    </source>
</evidence>
<evidence type="ECO:0000256" key="3">
    <source>
        <dbReference type="ARBA" id="ARBA00009347"/>
    </source>
</evidence>
<dbReference type="InterPro" id="IPR034183">
    <property type="entry name" value="IVD"/>
</dbReference>
<dbReference type="PROSITE" id="PS00072">
    <property type="entry name" value="ACYL_COA_DH_1"/>
    <property type="match status" value="1"/>
</dbReference>
<feature type="binding site" evidence="13">
    <location>
        <position position="272"/>
    </location>
    <ligand>
        <name>FAD</name>
        <dbReference type="ChEBI" id="CHEBI:57692"/>
    </ligand>
</feature>
<dbReference type="InterPro" id="IPR036250">
    <property type="entry name" value="AcylCo_DH-like_C"/>
</dbReference>
<evidence type="ECO:0000256" key="9">
    <source>
        <dbReference type="ARBA" id="ARBA00023002"/>
    </source>
</evidence>
<evidence type="ECO:0000256" key="7">
    <source>
        <dbReference type="ARBA" id="ARBA00022827"/>
    </source>
</evidence>
<comment type="similarity">
    <text evidence="3 14">Belongs to the acyl-CoA dehydrogenase family.</text>
</comment>
<protein>
    <recommendedName>
        <fullName evidence="5">Isovaleryl-CoA dehydrogenase, mitochondrial</fullName>
        <ecNumber evidence="4">1.3.8.4</ecNumber>
    </recommendedName>
</protein>
<comment type="catalytic activity">
    <reaction evidence="10">
        <text>3-methylbutanoyl-CoA + oxidized [electron-transfer flavoprotein] + H(+) = 3-methylbut-2-enoyl-CoA + reduced [electron-transfer flavoprotein]</text>
        <dbReference type="Rhea" id="RHEA:12276"/>
        <dbReference type="Rhea" id="RHEA-COMP:10685"/>
        <dbReference type="Rhea" id="RHEA-COMP:10686"/>
        <dbReference type="ChEBI" id="CHEBI:15378"/>
        <dbReference type="ChEBI" id="CHEBI:57344"/>
        <dbReference type="ChEBI" id="CHEBI:57345"/>
        <dbReference type="ChEBI" id="CHEBI:57692"/>
        <dbReference type="ChEBI" id="CHEBI:58307"/>
        <dbReference type="EC" id="1.3.8.4"/>
    </reaction>
</comment>
<dbReference type="Proteomes" id="UP000249458">
    <property type="component" value="Unassembled WGS sequence"/>
</dbReference>
<dbReference type="PROSITE" id="PS00073">
    <property type="entry name" value="ACYL_COA_DH_2"/>
    <property type="match status" value="1"/>
</dbReference>
<dbReference type="InterPro" id="IPR009100">
    <property type="entry name" value="AcylCoA_DH/oxidase_NM_dom_sf"/>
</dbReference>
<dbReference type="Pfam" id="PF02771">
    <property type="entry name" value="Acyl-CoA_dh_N"/>
    <property type="match status" value="1"/>
</dbReference>
<feature type="binding site" evidence="13">
    <location>
        <position position="283"/>
    </location>
    <ligand>
        <name>FAD</name>
        <dbReference type="ChEBI" id="CHEBI:57692"/>
    </ligand>
</feature>
<keyword evidence="7 13" id="KW-0274">FAD</keyword>
<evidence type="ECO:0000313" key="19">
    <source>
        <dbReference type="Proteomes" id="UP000249458"/>
    </source>
</evidence>
<dbReference type="EMBL" id="MVJN01000001">
    <property type="protein sequence ID" value="RAP38641.1"/>
    <property type="molecule type" value="Genomic_DNA"/>
</dbReference>
<dbReference type="InterPro" id="IPR006091">
    <property type="entry name" value="Acyl-CoA_Oxase/DH_mid-dom"/>
</dbReference>
<name>A0A364LNL7_9GAMM</name>
<feature type="binding site" evidence="13">
    <location>
        <begin position="160"/>
        <end position="162"/>
    </location>
    <ligand>
        <name>FAD</name>
        <dbReference type="ChEBI" id="CHEBI:57692"/>
    </ligand>
</feature>
<feature type="binding site" evidence="13">
    <location>
        <begin position="127"/>
        <end position="136"/>
    </location>
    <ligand>
        <name>FAD</name>
        <dbReference type="ChEBI" id="CHEBI:57692"/>
    </ligand>
</feature>
<dbReference type="Pfam" id="PF00441">
    <property type="entry name" value="Acyl-CoA_dh_1"/>
    <property type="match status" value="1"/>
</dbReference>
<dbReference type="InterPro" id="IPR037069">
    <property type="entry name" value="AcylCoA_DH/ox_N_sf"/>
</dbReference>
<dbReference type="InterPro" id="IPR009075">
    <property type="entry name" value="AcylCo_DH/oxidase_C"/>
</dbReference>
<dbReference type="GO" id="GO:0006552">
    <property type="term" value="P:L-leucine catabolic process"/>
    <property type="evidence" value="ECO:0007669"/>
    <property type="project" value="TreeGrafter"/>
</dbReference>
<feature type="binding site" evidence="13">
    <location>
        <begin position="369"/>
        <end position="371"/>
    </location>
    <ligand>
        <name>FAD</name>
        <dbReference type="ChEBI" id="CHEBI:57692"/>
    </ligand>
</feature>
<evidence type="ECO:0000256" key="1">
    <source>
        <dbReference type="ARBA" id="ARBA00001974"/>
    </source>
</evidence>
<feature type="binding site" evidence="12">
    <location>
        <begin position="367"/>
        <end position="368"/>
    </location>
    <ligand>
        <name>substrate</name>
    </ligand>
</feature>
<evidence type="ECO:0000259" key="15">
    <source>
        <dbReference type="Pfam" id="PF00441"/>
    </source>
</evidence>
<dbReference type="FunFam" id="1.10.540.10:FF:000022">
    <property type="entry name" value="Isovaleryl-CoA dehydrogenase isoform 2"/>
    <property type="match status" value="1"/>
</dbReference>
<sequence>MYTGLQFQLGETIDLLRDSVYQFAQKEIAPLAAQIDEENKFPHFLWRKLGEMGLLGITAGEEYGGADMGYLAHVIAMEEISRASASVGLSFGAHSNLCVNQISLNASPAQKEKYLPRLISGEFVGALAMSEANSGSDVMSMQLQAKRSGDHFILNGTKMWITNGPDADVLVVYAKTEKDAGSKGITAFIIEKGFPGFKTAQKLDKLGMRGSNTCELVFNNCEVPAENILGELNQGAKVLMSGLDYERTILSAGPVGIMQACLDVVLPYVHERKQFDKPIGEFQFIQGKLADMYTQLTASRAYVYSVAAACDKHQVSRKDAAGVILYTAERATQMALEAIQILGGNGYINEYPTGRLLRDAKLYEIGAGTSEVRRMLIGRELFKETE</sequence>
<gene>
    <name evidence="18" type="ORF">B1207_01815</name>
</gene>
<dbReference type="InterPro" id="IPR046373">
    <property type="entry name" value="Acyl-CoA_Oxase/DH_mid-dom_sf"/>
</dbReference>
<feature type="domain" description="Acyl-CoA dehydrogenase/oxidase N-terminal" evidence="17">
    <location>
        <begin position="13"/>
        <end position="122"/>
    </location>
</feature>
<feature type="active site" description="Proton acceptor" evidence="11">
    <location>
        <position position="246"/>
    </location>
</feature>
<feature type="domain" description="Acyl-CoA oxidase/dehydrogenase middle" evidence="16">
    <location>
        <begin position="126"/>
        <end position="221"/>
    </location>
</feature>
<dbReference type="GO" id="GO:0008470">
    <property type="term" value="F:3-methylbutanoyl-CoA dehydrogenase activity"/>
    <property type="evidence" value="ECO:0007669"/>
    <property type="project" value="UniProtKB-EC"/>
</dbReference>
<dbReference type="Gene3D" id="2.40.110.10">
    <property type="entry name" value="Butyryl-CoA Dehydrogenase, subunit A, domain 2"/>
    <property type="match status" value="1"/>
</dbReference>
<evidence type="ECO:0000256" key="6">
    <source>
        <dbReference type="ARBA" id="ARBA00022630"/>
    </source>
</evidence>
<organism evidence="18 19">
    <name type="scientific">Legionella quinlivanii</name>
    <dbReference type="NCBI Taxonomy" id="45073"/>
    <lineage>
        <taxon>Bacteria</taxon>
        <taxon>Pseudomonadati</taxon>
        <taxon>Pseudomonadota</taxon>
        <taxon>Gammaproteobacteria</taxon>
        <taxon>Legionellales</taxon>
        <taxon>Legionellaceae</taxon>
        <taxon>Legionella</taxon>
    </lineage>
</organism>
<keyword evidence="9 14" id="KW-0560">Oxidoreductase</keyword>
<comment type="pathway">
    <text evidence="2">Amino-acid degradation; L-leucine degradation; (S)-3-hydroxy-3-methylglutaryl-CoA from 3-isovaleryl-CoA: step 1/3.</text>
</comment>
<dbReference type="Gene3D" id="1.10.540.10">
    <property type="entry name" value="Acyl-CoA dehydrogenase/oxidase, N-terminal domain"/>
    <property type="match status" value="1"/>
</dbReference>
<evidence type="ECO:0000256" key="12">
    <source>
        <dbReference type="PIRSR" id="PIRSR634183-2"/>
    </source>
</evidence>
<evidence type="ECO:0000259" key="17">
    <source>
        <dbReference type="Pfam" id="PF02771"/>
    </source>
</evidence>
<evidence type="ECO:0000256" key="10">
    <source>
        <dbReference type="ARBA" id="ARBA00052875"/>
    </source>
</evidence>
<comment type="cofactor">
    <cofactor evidence="1 13 14">
        <name>FAD</name>
        <dbReference type="ChEBI" id="CHEBI:57692"/>
    </cofactor>
</comment>
<evidence type="ECO:0000256" key="5">
    <source>
        <dbReference type="ARBA" id="ARBA00018258"/>
    </source>
</evidence>
<feature type="binding site" evidence="12">
    <location>
        <position position="136"/>
    </location>
    <ligand>
        <name>substrate</name>
    </ligand>
</feature>
<dbReference type="EC" id="1.3.8.4" evidence="4"/>
<reference evidence="18 19" key="1">
    <citation type="submission" date="2017-02" db="EMBL/GenBank/DDBJ databases">
        <title>Legionella quilivanii strain from human: case report and whole genome sequencing analysis.</title>
        <authorList>
            <person name="Lalancette C."/>
            <person name="Leduc J.-M."/>
            <person name="Levesque S."/>
            <person name="Fournier E."/>
            <person name="Saoud J."/>
            <person name="Faucher S.P."/>
            <person name="Bernard K."/>
            <person name="Martineau C."/>
            <person name="Longtin J."/>
        </authorList>
    </citation>
    <scope>NUCLEOTIDE SEQUENCE [LARGE SCALE GENOMIC DNA]</scope>
    <source>
        <strain evidence="18 19">ID143958</strain>
    </source>
</reference>
<evidence type="ECO:0000256" key="8">
    <source>
        <dbReference type="ARBA" id="ARBA00022946"/>
    </source>
</evidence>
<evidence type="ECO:0000256" key="13">
    <source>
        <dbReference type="PIRSR" id="PIRSR634183-3"/>
    </source>
</evidence>
<dbReference type="InterPro" id="IPR006089">
    <property type="entry name" value="Acyl-CoA_DH_CS"/>
</dbReference>
<evidence type="ECO:0000259" key="16">
    <source>
        <dbReference type="Pfam" id="PF02770"/>
    </source>
</evidence>
<evidence type="ECO:0000256" key="11">
    <source>
        <dbReference type="PIRSR" id="PIRSR634183-1"/>
    </source>
</evidence>
<evidence type="ECO:0000256" key="2">
    <source>
        <dbReference type="ARBA" id="ARBA00004898"/>
    </source>
</evidence>
<keyword evidence="6 14" id="KW-0285">Flavoprotein</keyword>
<dbReference type="FunFam" id="1.20.140.10:FF:000003">
    <property type="entry name" value="isovaleryl-CoA dehydrogenase, mitochondrial"/>
    <property type="match status" value="1"/>
</dbReference>
<dbReference type="AlphaFoldDB" id="A0A364LNL7"/>
<evidence type="ECO:0000313" key="18">
    <source>
        <dbReference type="EMBL" id="RAP38641.1"/>
    </source>
</evidence>
<dbReference type="SUPFAM" id="SSF56645">
    <property type="entry name" value="Acyl-CoA dehydrogenase NM domain-like"/>
    <property type="match status" value="1"/>
</dbReference>
<feature type="binding site" evidence="12">
    <location>
        <begin position="182"/>
        <end position="183"/>
    </location>
    <ligand>
        <name>substrate</name>
    </ligand>
</feature>
<dbReference type="Gene3D" id="1.20.140.10">
    <property type="entry name" value="Butyryl-CoA Dehydrogenase, subunit A, domain 3"/>
    <property type="match status" value="1"/>
</dbReference>
<dbReference type="Pfam" id="PF02770">
    <property type="entry name" value="Acyl-CoA_dh_M"/>
    <property type="match status" value="1"/>
</dbReference>
<accession>A0A364LNL7</accession>
<dbReference type="PANTHER" id="PTHR43884:SF12">
    <property type="entry name" value="ISOVALERYL-COA DEHYDROGENASE, MITOCHONDRIAL-RELATED"/>
    <property type="match status" value="1"/>
</dbReference>